<evidence type="ECO:0000313" key="3">
    <source>
        <dbReference type="Proteomes" id="UP000216188"/>
    </source>
</evidence>
<dbReference type="EMBL" id="NNRM01000039">
    <property type="protein sequence ID" value="OYR23680.1"/>
    <property type="molecule type" value="Genomic_DNA"/>
</dbReference>
<accession>A0A1A9FU84</accession>
<evidence type="ECO:0000313" key="4">
    <source>
        <dbReference type="Proteomes" id="UP000526233"/>
    </source>
</evidence>
<sequence length="120" mass="13594">MSRLLNEVGGFLTKIAESSPRDIQLFAERLHDHAVEERMSASDLRVALLELGYSSIADFCDAAGIPTHVAKRWERFGVSSEMRAVLLMMLAQRQQFDQATREFEAITHVGLVDFLRSRKV</sequence>
<evidence type="ECO:0000313" key="1">
    <source>
        <dbReference type="EMBL" id="NNV23309.1"/>
    </source>
</evidence>
<proteinExistence type="predicted"/>
<protein>
    <submittedName>
        <fullName evidence="2">Uncharacterized protein</fullName>
    </submittedName>
</protein>
<evidence type="ECO:0000313" key="2">
    <source>
        <dbReference type="EMBL" id="OYR23680.1"/>
    </source>
</evidence>
<reference evidence="2 3" key="1">
    <citation type="submission" date="2017-07" db="EMBL/GenBank/DDBJ databases">
        <title>Phylogenetic study on the rhizospheric bacterium Ochrobactrum sp. A44.</title>
        <authorList>
            <person name="Krzyzanowska D.M."/>
            <person name="Ossowicki A."/>
            <person name="Rajewska M."/>
            <person name="Maciag T."/>
            <person name="Kaczynski Z."/>
            <person name="Czerwicka M."/>
            <person name="Jafra S."/>
        </authorList>
    </citation>
    <scope>NUCLEOTIDE SEQUENCE [LARGE SCALE GENOMIC DNA]</scope>
    <source>
        <strain evidence="2 3">CCUG 30717</strain>
    </source>
</reference>
<comment type="caution">
    <text evidence="2">The sequence shown here is derived from an EMBL/GenBank/DDBJ whole genome shotgun (WGS) entry which is preliminary data.</text>
</comment>
<keyword evidence="3" id="KW-1185">Reference proteome</keyword>
<reference evidence="1 4" key="2">
    <citation type="submission" date="2018-11" db="EMBL/GenBank/DDBJ databases">
        <title>Genome sequencing and analysis.</title>
        <authorList>
            <person name="Huang Y.-T."/>
        </authorList>
    </citation>
    <scope>NUCLEOTIDE SEQUENCE [LARGE SCALE GENOMIC DNA]</scope>
    <source>
        <strain evidence="1 4">SHIN</strain>
    </source>
</reference>
<dbReference type="Proteomes" id="UP000526233">
    <property type="component" value="Unassembled WGS sequence"/>
</dbReference>
<dbReference type="KEGG" id="ops:A8A54_21815"/>
<organism evidence="2 3">
    <name type="scientific">Brucella pseudogrignonensis</name>
    <dbReference type="NCBI Taxonomy" id="419475"/>
    <lineage>
        <taxon>Bacteria</taxon>
        <taxon>Pseudomonadati</taxon>
        <taxon>Pseudomonadota</taxon>
        <taxon>Alphaproteobacteria</taxon>
        <taxon>Hyphomicrobiales</taxon>
        <taxon>Brucellaceae</taxon>
        <taxon>Brucella/Ochrobactrum group</taxon>
        <taxon>Brucella</taxon>
    </lineage>
</organism>
<dbReference type="OrthoDB" id="8029962at2"/>
<dbReference type="STRING" id="419475.A8A54_21815"/>
<dbReference type="RefSeq" id="WP_007881453.1">
    <property type="nucleotide sequence ID" value="NZ_CAXURC020000003.1"/>
</dbReference>
<dbReference type="GeneID" id="93112240"/>
<dbReference type="EMBL" id="PKQI01000004">
    <property type="protein sequence ID" value="NNV23309.1"/>
    <property type="molecule type" value="Genomic_DNA"/>
</dbReference>
<dbReference type="AlphaFoldDB" id="A0A1A9FU84"/>
<name>A0A1A9FU84_9HYPH</name>
<gene>
    <name evidence="2" type="ORF">CEV34_3684</name>
    <name evidence="1" type="ORF">EHE22_23260</name>
</gene>
<dbReference type="Proteomes" id="UP000216188">
    <property type="component" value="Unassembled WGS sequence"/>
</dbReference>